<keyword evidence="7" id="KW-0131">Cell cycle</keyword>
<dbReference type="GO" id="GO:0032153">
    <property type="term" value="C:cell division site"/>
    <property type="evidence" value="ECO:0007669"/>
    <property type="project" value="TreeGrafter"/>
</dbReference>
<dbReference type="PANTHER" id="PTHR30474">
    <property type="entry name" value="CELL CYCLE PROTEIN"/>
    <property type="match status" value="1"/>
</dbReference>
<evidence type="ECO:0000256" key="3">
    <source>
        <dbReference type="ARBA" id="ARBA00022960"/>
    </source>
</evidence>
<dbReference type="GO" id="GO:0005886">
    <property type="term" value="C:plasma membrane"/>
    <property type="evidence" value="ECO:0007669"/>
    <property type="project" value="TreeGrafter"/>
</dbReference>
<dbReference type="InterPro" id="IPR047928">
    <property type="entry name" value="Perm_prefix_1"/>
</dbReference>
<dbReference type="GO" id="GO:0008360">
    <property type="term" value="P:regulation of cell shape"/>
    <property type="evidence" value="ECO:0007669"/>
    <property type="project" value="UniProtKB-KW"/>
</dbReference>
<feature type="transmembrane region" description="Helical" evidence="6">
    <location>
        <begin position="133"/>
        <end position="152"/>
    </location>
</feature>
<reference evidence="7 8" key="1">
    <citation type="submission" date="2017-02" db="EMBL/GenBank/DDBJ databases">
        <title>Bacillus pseudomycoides isolate FSL K6-0042.</title>
        <authorList>
            <person name="Kovac J."/>
        </authorList>
    </citation>
    <scope>NUCLEOTIDE SEQUENCE [LARGE SCALE GENOMIC DNA]</scope>
    <source>
        <strain evidence="7 8">FSL K6-0042</strain>
    </source>
</reference>
<feature type="transmembrane region" description="Helical" evidence="6">
    <location>
        <begin position="109"/>
        <end position="127"/>
    </location>
</feature>
<evidence type="ECO:0000256" key="5">
    <source>
        <dbReference type="ARBA" id="ARBA00023136"/>
    </source>
</evidence>
<evidence type="ECO:0000313" key="8">
    <source>
        <dbReference type="Proteomes" id="UP000195321"/>
    </source>
</evidence>
<feature type="transmembrane region" description="Helical" evidence="6">
    <location>
        <begin position="78"/>
        <end position="97"/>
    </location>
</feature>
<evidence type="ECO:0000256" key="4">
    <source>
        <dbReference type="ARBA" id="ARBA00022989"/>
    </source>
</evidence>
<accession>A0A1Y3MH08</accession>
<evidence type="ECO:0000256" key="6">
    <source>
        <dbReference type="SAM" id="Phobius"/>
    </source>
</evidence>
<feature type="transmembrane region" description="Helical" evidence="6">
    <location>
        <begin position="321"/>
        <end position="343"/>
    </location>
</feature>
<feature type="transmembrane region" description="Helical" evidence="6">
    <location>
        <begin position="388"/>
        <end position="410"/>
    </location>
</feature>
<evidence type="ECO:0000313" key="7">
    <source>
        <dbReference type="EMBL" id="OUM47720.1"/>
    </source>
</evidence>
<dbReference type="NCBIfam" id="NF038403">
    <property type="entry name" value="perm_prefix_1"/>
    <property type="match status" value="1"/>
</dbReference>
<dbReference type="GO" id="GO:0015648">
    <property type="term" value="F:lipid-linked peptidoglycan transporter activity"/>
    <property type="evidence" value="ECO:0007669"/>
    <property type="project" value="TreeGrafter"/>
</dbReference>
<comment type="caution">
    <text evidence="7">The sequence shown here is derived from an EMBL/GenBank/DDBJ whole genome shotgun (WGS) entry which is preliminary data.</text>
</comment>
<evidence type="ECO:0000256" key="2">
    <source>
        <dbReference type="ARBA" id="ARBA00022692"/>
    </source>
</evidence>
<dbReference type="AlphaFoldDB" id="A0A1Y3MH08"/>
<gene>
    <name evidence="7" type="ORF">BW425_17350</name>
</gene>
<keyword evidence="2 6" id="KW-0812">Transmembrane</keyword>
<keyword evidence="5 6" id="KW-0472">Membrane</keyword>
<feature type="transmembrane region" description="Helical" evidence="6">
    <location>
        <begin position="164"/>
        <end position="185"/>
    </location>
</feature>
<sequence length="421" mass="47769">MNKKGERFLKEVTNHIKSKEAKNLVETELDFHLKQAKNMWIEKGLSEEVAEDKAVEQMGSPIKLGQELNKLHKPKVDWFIIILLVTAMGLGFLPVVAFGHTNDLLINKVIFVILGVATALGMMLIDYRKLERLGWLFYTIGVLILLMLYCFQNASMNGEPLIKIGPIAIECLMAVPFFLLAWASFFNNSRLKVMHLLILYLFSLYLFLTISILSPIFIYITMVFVMLWWSKLGKKKAWIITIVPICLFIIRVFYSWSSVKGYRMARILGYINPEQDAGGAGFMYIRLKEVMSSAGWFGTSGNVKSIPAADTDFVFASLTYYYGYLFALILVLILSLFVARIMVISYKINARYGKLLLVGGMTLFVVQFIYNVGMIIGLLPIASISLPFISYGLMPILFNAFLMGIVLSVYRRKNLISSSFI</sequence>
<keyword evidence="4 6" id="KW-1133">Transmembrane helix</keyword>
<evidence type="ECO:0000256" key="1">
    <source>
        <dbReference type="ARBA" id="ARBA00004141"/>
    </source>
</evidence>
<dbReference type="RefSeq" id="WP_016113566.1">
    <property type="nucleotide sequence ID" value="NZ_CP189809.1"/>
</dbReference>
<dbReference type="PANTHER" id="PTHR30474:SF1">
    <property type="entry name" value="PEPTIDOGLYCAN GLYCOSYLTRANSFERASE MRDB"/>
    <property type="match status" value="1"/>
</dbReference>
<comment type="subcellular location">
    <subcellularLocation>
        <location evidence="1">Membrane</location>
        <topology evidence="1">Multi-pass membrane protein</topology>
    </subcellularLocation>
</comment>
<organism evidence="7 8">
    <name type="scientific">Bacillus pseudomycoides</name>
    <dbReference type="NCBI Taxonomy" id="64104"/>
    <lineage>
        <taxon>Bacteria</taxon>
        <taxon>Bacillati</taxon>
        <taxon>Bacillota</taxon>
        <taxon>Bacilli</taxon>
        <taxon>Bacillales</taxon>
        <taxon>Bacillaceae</taxon>
        <taxon>Bacillus</taxon>
        <taxon>Bacillus cereus group</taxon>
    </lineage>
</organism>
<dbReference type="Proteomes" id="UP000195321">
    <property type="component" value="Unassembled WGS sequence"/>
</dbReference>
<dbReference type="GO" id="GO:0051301">
    <property type="term" value="P:cell division"/>
    <property type="evidence" value="ECO:0007669"/>
    <property type="project" value="UniProtKB-KW"/>
</dbReference>
<dbReference type="EMBL" id="MWPX01000020">
    <property type="protein sequence ID" value="OUM47720.1"/>
    <property type="molecule type" value="Genomic_DNA"/>
</dbReference>
<protein>
    <submittedName>
        <fullName evidence="7">Cell division protein FtsW</fullName>
    </submittedName>
</protein>
<feature type="transmembrane region" description="Helical" evidence="6">
    <location>
        <begin position="355"/>
        <end position="382"/>
    </location>
</feature>
<proteinExistence type="predicted"/>
<feature type="transmembrane region" description="Helical" evidence="6">
    <location>
        <begin position="237"/>
        <end position="256"/>
    </location>
</feature>
<name>A0A1Y3MH08_9BACI</name>
<keyword evidence="3" id="KW-0133">Cell shape</keyword>
<dbReference type="InterPro" id="IPR001182">
    <property type="entry name" value="FtsW/RodA"/>
</dbReference>
<keyword evidence="7" id="KW-0132">Cell division</keyword>
<feature type="transmembrane region" description="Helical" evidence="6">
    <location>
        <begin position="197"/>
        <end position="230"/>
    </location>
</feature>
<dbReference type="Pfam" id="PF01098">
    <property type="entry name" value="FTSW_RODA_SPOVE"/>
    <property type="match status" value="1"/>
</dbReference>